<keyword evidence="3" id="KW-1185">Reference proteome</keyword>
<keyword evidence="1" id="KW-0812">Transmembrane</keyword>
<evidence type="ECO:0000313" key="3">
    <source>
        <dbReference type="Proteomes" id="UP000807353"/>
    </source>
</evidence>
<accession>A0A9P5Y7I0</accession>
<evidence type="ECO:0000256" key="1">
    <source>
        <dbReference type="SAM" id="Phobius"/>
    </source>
</evidence>
<name>A0A9P5Y7I0_9AGAR</name>
<gene>
    <name evidence="2" type="ORF">BDZ94DRAFT_1259765</name>
</gene>
<reference evidence="2" key="1">
    <citation type="submission" date="2020-11" db="EMBL/GenBank/DDBJ databases">
        <authorList>
            <consortium name="DOE Joint Genome Institute"/>
            <person name="Ahrendt S."/>
            <person name="Riley R."/>
            <person name="Andreopoulos W."/>
            <person name="Labutti K."/>
            <person name="Pangilinan J."/>
            <person name="Ruiz-Duenas F.J."/>
            <person name="Barrasa J.M."/>
            <person name="Sanchez-Garcia M."/>
            <person name="Camarero S."/>
            <person name="Miyauchi S."/>
            <person name="Serrano A."/>
            <person name="Linde D."/>
            <person name="Babiker R."/>
            <person name="Drula E."/>
            <person name="Ayuso-Fernandez I."/>
            <person name="Pacheco R."/>
            <person name="Padilla G."/>
            <person name="Ferreira P."/>
            <person name="Barriuso J."/>
            <person name="Kellner H."/>
            <person name="Castanera R."/>
            <person name="Alfaro M."/>
            <person name="Ramirez L."/>
            <person name="Pisabarro A.G."/>
            <person name="Kuo A."/>
            <person name="Tritt A."/>
            <person name="Lipzen A."/>
            <person name="He G."/>
            <person name="Yan M."/>
            <person name="Ng V."/>
            <person name="Cullen D."/>
            <person name="Martin F."/>
            <person name="Rosso M.-N."/>
            <person name="Henrissat B."/>
            <person name="Hibbett D."/>
            <person name="Martinez A.T."/>
            <person name="Grigoriev I.V."/>
        </authorList>
    </citation>
    <scope>NUCLEOTIDE SEQUENCE</scope>
    <source>
        <strain evidence="2">CBS 247.69</strain>
    </source>
</reference>
<keyword evidence="1" id="KW-0472">Membrane</keyword>
<keyword evidence="1" id="KW-1133">Transmembrane helix</keyword>
<dbReference type="AlphaFoldDB" id="A0A9P5Y7I0"/>
<dbReference type="EMBL" id="MU150265">
    <property type="protein sequence ID" value="KAF9463166.1"/>
    <property type="molecule type" value="Genomic_DNA"/>
</dbReference>
<protein>
    <submittedName>
        <fullName evidence="2">Uncharacterized protein</fullName>
    </submittedName>
</protein>
<feature type="transmembrane region" description="Helical" evidence="1">
    <location>
        <begin position="62"/>
        <end position="80"/>
    </location>
</feature>
<organism evidence="2 3">
    <name type="scientific">Collybia nuda</name>
    <dbReference type="NCBI Taxonomy" id="64659"/>
    <lineage>
        <taxon>Eukaryota</taxon>
        <taxon>Fungi</taxon>
        <taxon>Dikarya</taxon>
        <taxon>Basidiomycota</taxon>
        <taxon>Agaricomycotina</taxon>
        <taxon>Agaricomycetes</taxon>
        <taxon>Agaricomycetidae</taxon>
        <taxon>Agaricales</taxon>
        <taxon>Tricholomatineae</taxon>
        <taxon>Clitocybaceae</taxon>
        <taxon>Collybia</taxon>
    </lineage>
</organism>
<proteinExistence type="predicted"/>
<dbReference type="Proteomes" id="UP000807353">
    <property type="component" value="Unassembled WGS sequence"/>
</dbReference>
<evidence type="ECO:0000313" key="2">
    <source>
        <dbReference type="EMBL" id="KAF9463166.1"/>
    </source>
</evidence>
<comment type="caution">
    <text evidence="2">The sequence shown here is derived from an EMBL/GenBank/DDBJ whole genome shotgun (WGS) entry which is preliminary data.</text>
</comment>
<sequence>MVITSSSRVLFADISCFRWIVTLDGVLPTCGSVEPQTQSLFLNLFHHFIPAACCYKYTIHNVWISLSIVVCSCWTCMLFLKN</sequence>